<evidence type="ECO:0000256" key="1">
    <source>
        <dbReference type="SAM" id="MobiDB-lite"/>
    </source>
</evidence>
<proteinExistence type="predicted"/>
<dbReference type="Proteomes" id="UP000798808">
    <property type="component" value="Unassembled WGS sequence"/>
</dbReference>
<gene>
    <name evidence="3" type="ORF">E1163_25270</name>
</gene>
<evidence type="ECO:0000313" key="4">
    <source>
        <dbReference type="Proteomes" id="UP000798808"/>
    </source>
</evidence>
<dbReference type="RefSeq" id="WP_155175676.1">
    <property type="nucleotide sequence ID" value="NZ_BAAAFL010000012.1"/>
</dbReference>
<comment type="caution">
    <text evidence="3">The sequence shown here is derived from an EMBL/GenBank/DDBJ whole genome shotgun (WGS) entry which is preliminary data.</text>
</comment>
<feature type="region of interest" description="Disordered" evidence="1">
    <location>
        <begin position="301"/>
        <end position="320"/>
    </location>
</feature>
<dbReference type="InterPro" id="IPR052935">
    <property type="entry name" value="Mg2+_PAP"/>
</dbReference>
<accession>A0ABW9RVQ5</accession>
<dbReference type="InterPro" id="IPR019236">
    <property type="entry name" value="APP1_cat"/>
</dbReference>
<feature type="domain" description="Phosphatidate phosphatase APP1 catalytic" evidence="2">
    <location>
        <begin position="83"/>
        <end position="240"/>
    </location>
</feature>
<dbReference type="EMBL" id="SMLW01000659">
    <property type="protein sequence ID" value="MTI28292.1"/>
    <property type="molecule type" value="Genomic_DNA"/>
</dbReference>
<organism evidence="3 4">
    <name type="scientific">Fulvivirga kasyanovii</name>
    <dbReference type="NCBI Taxonomy" id="396812"/>
    <lineage>
        <taxon>Bacteria</taxon>
        <taxon>Pseudomonadati</taxon>
        <taxon>Bacteroidota</taxon>
        <taxon>Cytophagia</taxon>
        <taxon>Cytophagales</taxon>
        <taxon>Fulvivirgaceae</taxon>
        <taxon>Fulvivirga</taxon>
    </lineage>
</organism>
<protein>
    <submittedName>
        <fullName evidence="3">DUF2183 domain-containing protein</fullName>
    </submittedName>
</protein>
<reference evidence="3 4" key="1">
    <citation type="submission" date="2019-02" db="EMBL/GenBank/DDBJ databases">
        <authorList>
            <person name="Goldberg S.R."/>
            <person name="Haltli B.A."/>
            <person name="Correa H."/>
            <person name="Russell K.G."/>
        </authorList>
    </citation>
    <scope>NUCLEOTIDE SEQUENCE [LARGE SCALE GENOMIC DNA]</scope>
    <source>
        <strain evidence="3 4">JCM 16186</strain>
    </source>
</reference>
<dbReference type="PANTHER" id="PTHR28208">
    <property type="entry name" value="PHOSPHATIDATE PHOSPHATASE APP1"/>
    <property type="match status" value="1"/>
</dbReference>
<evidence type="ECO:0000313" key="3">
    <source>
        <dbReference type="EMBL" id="MTI28292.1"/>
    </source>
</evidence>
<dbReference type="PANTHER" id="PTHR28208:SF3">
    <property type="entry name" value="PHOSPHATIDATE PHOSPHATASE APP1"/>
    <property type="match status" value="1"/>
</dbReference>
<keyword evidence="4" id="KW-1185">Reference proteome</keyword>
<evidence type="ECO:0000259" key="2">
    <source>
        <dbReference type="Pfam" id="PF09949"/>
    </source>
</evidence>
<dbReference type="Pfam" id="PF09949">
    <property type="entry name" value="APP1_cat"/>
    <property type="match status" value="1"/>
</dbReference>
<sequence length="320" mass="36667">MISRYMSSPIPDVRVEILLFDQECVVETDSNGYFEKDFIFNEPLAVSGWHKVRYKVLDKIVEEQEELEVEGEVYIHRNGEARYGVISDVDDTILISHATKVLSKLRLILTKNSKTRLPFTGVAAFYNALHQGADRSIQNPVFYVSSSEWNLYDFLEDFCEVRNIPKGPFLLQDLKTSLWKLITSGGGNHYHKLEKIKHLMSTFDDLPFILIGDSGQRDSLLYAEITRQFPERVKAIYIRDVSKSKKDEKVNAIARELLEHNVEMLLVTDTEEAARHAYDNGLISREEMLYVVEETRGQSQRPASLVGQLVESEDNNEKGG</sequence>
<name>A0ABW9RVQ5_9BACT</name>